<accession>A0ACD4NM82</accession>
<reference evidence="1" key="1">
    <citation type="submission" date="2022-11" db="EMBL/GenBank/DDBJ databases">
        <title>beta-Carotene-producing bacterium, Jeongeuplla avenae sp. nov., alleviates the salt stress of Arabidopsis seedlings.</title>
        <authorList>
            <person name="Jiang L."/>
            <person name="Lee J."/>
        </authorList>
    </citation>
    <scope>NUCLEOTIDE SEQUENCE</scope>
    <source>
        <strain evidence="1">DY_R2A_6</strain>
    </source>
</reference>
<keyword evidence="2" id="KW-1185">Reference proteome</keyword>
<dbReference type="EMBL" id="CP113520">
    <property type="protein sequence ID" value="WAJ27989.1"/>
    <property type="molecule type" value="Genomic_DNA"/>
</dbReference>
<organism evidence="1 2">
    <name type="scientific">Antarcticirhabdus aurantiaca</name>
    <dbReference type="NCBI Taxonomy" id="2606717"/>
    <lineage>
        <taxon>Bacteria</taxon>
        <taxon>Pseudomonadati</taxon>
        <taxon>Pseudomonadota</taxon>
        <taxon>Alphaproteobacteria</taxon>
        <taxon>Hyphomicrobiales</taxon>
        <taxon>Aurantimonadaceae</taxon>
        <taxon>Antarcticirhabdus</taxon>
    </lineage>
</organism>
<sequence length="117" mass="12768">MSKLPVEVTLGRRLQQLREARSLSAAELGRSAGLTYQQIRKYETGANRISAATLYRLALHLDVDIDVFFDALPRDGRGAAPGGSETAPAVPTILSAIDDPEVRRHFEALLQALAARR</sequence>
<dbReference type="Proteomes" id="UP001163223">
    <property type="component" value="Chromosome"/>
</dbReference>
<evidence type="ECO:0000313" key="1">
    <source>
        <dbReference type="EMBL" id="WAJ27989.1"/>
    </source>
</evidence>
<evidence type="ECO:0000313" key="2">
    <source>
        <dbReference type="Proteomes" id="UP001163223"/>
    </source>
</evidence>
<proteinExistence type="predicted"/>
<protein>
    <submittedName>
        <fullName evidence="1">Helix-turn-helix transcriptional regulator</fullName>
    </submittedName>
</protein>
<name>A0ACD4NM82_9HYPH</name>
<gene>
    <name evidence="1" type="ORF">OXU80_24685</name>
</gene>